<feature type="region of interest" description="Disordered" evidence="1">
    <location>
        <begin position="37"/>
        <end position="67"/>
    </location>
</feature>
<evidence type="ECO:0000256" key="1">
    <source>
        <dbReference type="SAM" id="MobiDB-lite"/>
    </source>
</evidence>
<gene>
    <name evidence="2" type="ORF">CPEL01642_LOCUS956</name>
</gene>
<organism evidence="2">
    <name type="scientific">Coccolithus braarudii</name>
    <dbReference type="NCBI Taxonomy" id="221442"/>
    <lineage>
        <taxon>Eukaryota</taxon>
        <taxon>Haptista</taxon>
        <taxon>Haptophyta</taxon>
        <taxon>Prymnesiophyceae</taxon>
        <taxon>Coccolithales</taxon>
        <taxon>Coccolithaceae</taxon>
        <taxon>Coccolithus</taxon>
    </lineage>
</organism>
<protein>
    <submittedName>
        <fullName evidence="2">Uncharacterized protein</fullName>
    </submittedName>
</protein>
<evidence type="ECO:0000313" key="2">
    <source>
        <dbReference type="EMBL" id="CAD8597626.1"/>
    </source>
</evidence>
<name>A0A7S0PXJ3_9EUKA</name>
<dbReference type="EMBL" id="HBEY01001884">
    <property type="protein sequence ID" value="CAD8597626.1"/>
    <property type="molecule type" value="Transcribed_RNA"/>
</dbReference>
<sequence length="123" mass="13997">MSTSCPTNEEATLRYERMALKAEFHAAVKAMRKLHRDNTASDSINQPAGKLPPLRKNVPRGRETVSQWSYKPMASEDLQMGVFKVPNVFRKPRDHTTDYREALFTQKNIANAGSHTGTRRSKH</sequence>
<accession>A0A7S0PXJ3</accession>
<proteinExistence type="predicted"/>
<reference evidence="2" key="1">
    <citation type="submission" date="2021-01" db="EMBL/GenBank/DDBJ databases">
        <authorList>
            <person name="Corre E."/>
            <person name="Pelletier E."/>
            <person name="Niang G."/>
            <person name="Scheremetjew M."/>
            <person name="Finn R."/>
            <person name="Kale V."/>
            <person name="Holt S."/>
            <person name="Cochrane G."/>
            <person name="Meng A."/>
            <person name="Brown T."/>
            <person name="Cohen L."/>
        </authorList>
    </citation>
    <scope>NUCLEOTIDE SEQUENCE</scope>
    <source>
        <strain evidence="2">PLY182g</strain>
    </source>
</reference>
<dbReference type="AlphaFoldDB" id="A0A7S0PXJ3"/>